<proteinExistence type="predicted"/>
<protein>
    <submittedName>
        <fullName evidence="1">Uncharacterized protein</fullName>
    </submittedName>
</protein>
<feature type="non-terminal residue" evidence="1">
    <location>
        <position position="383"/>
    </location>
</feature>
<dbReference type="EMBL" id="JARKIK010000043">
    <property type="protein sequence ID" value="KAK8737138.1"/>
    <property type="molecule type" value="Genomic_DNA"/>
</dbReference>
<comment type="caution">
    <text evidence="1">The sequence shown here is derived from an EMBL/GenBank/DDBJ whole genome shotgun (WGS) entry which is preliminary data.</text>
</comment>
<keyword evidence="2" id="KW-1185">Reference proteome</keyword>
<name>A0AAW0XCL9_CHEQU</name>
<accession>A0AAW0XCL9</accession>
<dbReference type="Proteomes" id="UP001445076">
    <property type="component" value="Unassembled WGS sequence"/>
</dbReference>
<evidence type="ECO:0000313" key="1">
    <source>
        <dbReference type="EMBL" id="KAK8737138.1"/>
    </source>
</evidence>
<evidence type="ECO:0000313" key="2">
    <source>
        <dbReference type="Proteomes" id="UP001445076"/>
    </source>
</evidence>
<organism evidence="1 2">
    <name type="scientific">Cherax quadricarinatus</name>
    <name type="common">Australian red claw crayfish</name>
    <dbReference type="NCBI Taxonomy" id="27406"/>
    <lineage>
        <taxon>Eukaryota</taxon>
        <taxon>Metazoa</taxon>
        <taxon>Ecdysozoa</taxon>
        <taxon>Arthropoda</taxon>
        <taxon>Crustacea</taxon>
        <taxon>Multicrustacea</taxon>
        <taxon>Malacostraca</taxon>
        <taxon>Eumalacostraca</taxon>
        <taxon>Eucarida</taxon>
        <taxon>Decapoda</taxon>
        <taxon>Pleocyemata</taxon>
        <taxon>Astacidea</taxon>
        <taxon>Parastacoidea</taxon>
        <taxon>Parastacidae</taxon>
        <taxon>Cherax</taxon>
    </lineage>
</organism>
<gene>
    <name evidence="1" type="ORF">OTU49_004810</name>
</gene>
<reference evidence="1 2" key="1">
    <citation type="journal article" date="2024" name="BMC Genomics">
        <title>Genome assembly of redclaw crayfish (Cherax quadricarinatus) provides insights into its immune adaptation and hypoxia tolerance.</title>
        <authorList>
            <person name="Liu Z."/>
            <person name="Zheng J."/>
            <person name="Li H."/>
            <person name="Fang K."/>
            <person name="Wang S."/>
            <person name="He J."/>
            <person name="Zhou D."/>
            <person name="Weng S."/>
            <person name="Chi M."/>
            <person name="Gu Z."/>
            <person name="He J."/>
            <person name="Li F."/>
            <person name="Wang M."/>
        </authorList>
    </citation>
    <scope>NUCLEOTIDE SEQUENCE [LARGE SCALE GENOMIC DNA]</scope>
    <source>
        <strain evidence="1">ZL_2023a</strain>
    </source>
</reference>
<sequence length="383" mass="42805">MVTRSMSHCPMYFLPLATHGHTVHVPLSNVLLATGYTWSHGPCPTVQCTSCHWLHMVTRSMSHCPMYFLPLATHGHTVHVPLSNVLLATGYTWSHSPCPTVQCTSCHWLHMVTRSMSHCPMYFLPLATHGHTVHVPLSNVLLATGYTWSHGPCPTVQCTSCHWLHMVTRFMSHCPMYFLPLATHGHTVHVPLSNVLLATGYTWSHGPCPTVQCTSCHWLHMVTRSMSHCPMYFLPLATHGHTVHVPLSNVLLATGYTWSHGPCPTVQCTSCHWLHMVTRSMSHCPMYFLPLATHGHTVHVPLSNVLLATGYTWSHGPCPTVQCTSCHWLHMVTRSMSHCPMYFLPLATHGHMVHVPLSNVLLATGYTWSHGPWPNMDNPPHAL</sequence>
<dbReference type="AlphaFoldDB" id="A0AAW0XCL9"/>